<gene>
    <name evidence="1" type="ORF">SBF1_1260009</name>
</gene>
<accession>A0A2U3K2S2</accession>
<dbReference type="EMBL" id="OMOF01000031">
    <property type="protein sequence ID" value="SPF33840.1"/>
    <property type="molecule type" value="Genomic_DNA"/>
</dbReference>
<dbReference type="AlphaFoldDB" id="A0A2U3K2S2"/>
<evidence type="ECO:0000313" key="2">
    <source>
        <dbReference type="Proteomes" id="UP000238916"/>
    </source>
</evidence>
<proteinExistence type="predicted"/>
<sequence length="38" mass="4637">MDILRQTRRYVYLIVGLLGKYTDAVLHKIDWHTDWLFS</sequence>
<dbReference type="Proteomes" id="UP000238916">
    <property type="component" value="Unassembled WGS sequence"/>
</dbReference>
<evidence type="ECO:0000313" key="1">
    <source>
        <dbReference type="EMBL" id="SPF33840.1"/>
    </source>
</evidence>
<reference evidence="2" key="1">
    <citation type="submission" date="2018-02" db="EMBL/GenBank/DDBJ databases">
        <authorList>
            <person name="Hausmann B."/>
        </authorList>
    </citation>
    <scope>NUCLEOTIDE SEQUENCE [LARGE SCALE GENOMIC DNA]</scope>
    <source>
        <strain evidence="2">Peat soil MAG SbF1</strain>
    </source>
</reference>
<organism evidence="1 2">
    <name type="scientific">Candidatus Desulfosporosinus infrequens</name>
    <dbReference type="NCBI Taxonomy" id="2043169"/>
    <lineage>
        <taxon>Bacteria</taxon>
        <taxon>Bacillati</taxon>
        <taxon>Bacillota</taxon>
        <taxon>Clostridia</taxon>
        <taxon>Eubacteriales</taxon>
        <taxon>Desulfitobacteriaceae</taxon>
        <taxon>Desulfosporosinus</taxon>
    </lineage>
</organism>
<protein>
    <submittedName>
        <fullName evidence="1">Uncharacterized protein</fullName>
    </submittedName>
</protein>
<name>A0A2U3K2S2_9FIRM</name>